<dbReference type="AlphaFoldDB" id="A0A0J1HF94"/>
<dbReference type="Gene3D" id="2.60.120.10">
    <property type="entry name" value="Jelly Rolls"/>
    <property type="match status" value="1"/>
</dbReference>
<sequence>MPNVFHAIPGALPEELMEDLVSTSQVRIERIVSRGHTTPTDQWYDQDEHEWVMVVKGQARLLFQEGMKEISLNEGDYVNIPAHVRHQVSWTKPDEETIWLAIFYHD</sequence>
<protein>
    <submittedName>
        <fullName evidence="2">Cupin</fullName>
    </submittedName>
</protein>
<feature type="domain" description="Cupin type-2" evidence="1">
    <location>
        <begin position="42"/>
        <end position="103"/>
    </location>
</feature>
<accession>A0A0J1HF94</accession>
<name>A0A0J1HF94_9GAMM</name>
<dbReference type="Pfam" id="PF07883">
    <property type="entry name" value="Cupin_2"/>
    <property type="match status" value="1"/>
</dbReference>
<dbReference type="Proteomes" id="UP000035909">
    <property type="component" value="Unassembled WGS sequence"/>
</dbReference>
<dbReference type="OrthoDB" id="9798585at2"/>
<dbReference type="InterPro" id="IPR013096">
    <property type="entry name" value="Cupin_2"/>
</dbReference>
<proteinExistence type="predicted"/>
<dbReference type="EMBL" id="LDOU01000006">
    <property type="protein sequence ID" value="KLV10293.1"/>
    <property type="molecule type" value="Genomic_DNA"/>
</dbReference>
<dbReference type="InterPro" id="IPR014710">
    <property type="entry name" value="RmlC-like_jellyroll"/>
</dbReference>
<organism evidence="2 3">
    <name type="scientific">Photobacterium ganghwense</name>
    <dbReference type="NCBI Taxonomy" id="320778"/>
    <lineage>
        <taxon>Bacteria</taxon>
        <taxon>Pseudomonadati</taxon>
        <taxon>Pseudomonadota</taxon>
        <taxon>Gammaproteobacteria</taxon>
        <taxon>Vibrionales</taxon>
        <taxon>Vibrionaceae</taxon>
        <taxon>Photobacterium</taxon>
    </lineage>
</organism>
<gene>
    <name evidence="2" type="ORF">ABT57_06945</name>
</gene>
<comment type="caution">
    <text evidence="2">The sequence shown here is derived from an EMBL/GenBank/DDBJ whole genome shotgun (WGS) entry which is preliminary data.</text>
</comment>
<dbReference type="PATRIC" id="fig|320778.3.peg.1496"/>
<reference evidence="2 3" key="1">
    <citation type="submission" date="2015-05" db="EMBL/GenBank/DDBJ databases">
        <title>Photobacterium galathea sp. nov.</title>
        <authorList>
            <person name="Machado H."/>
            <person name="Gram L."/>
        </authorList>
    </citation>
    <scope>NUCLEOTIDE SEQUENCE [LARGE SCALE GENOMIC DNA]</scope>
    <source>
        <strain evidence="2 3">DSM 22954</strain>
    </source>
</reference>
<evidence type="ECO:0000259" key="1">
    <source>
        <dbReference type="Pfam" id="PF07883"/>
    </source>
</evidence>
<dbReference type="CDD" id="cd06981">
    <property type="entry name" value="cupin_reut_a1446"/>
    <property type="match status" value="1"/>
</dbReference>
<evidence type="ECO:0000313" key="2">
    <source>
        <dbReference type="EMBL" id="KLV10293.1"/>
    </source>
</evidence>
<dbReference type="InterPro" id="IPR011051">
    <property type="entry name" value="RmlC_Cupin_sf"/>
</dbReference>
<evidence type="ECO:0000313" key="3">
    <source>
        <dbReference type="Proteomes" id="UP000035909"/>
    </source>
</evidence>
<dbReference type="SUPFAM" id="SSF51182">
    <property type="entry name" value="RmlC-like cupins"/>
    <property type="match status" value="1"/>
</dbReference>
<keyword evidence="3" id="KW-1185">Reference proteome</keyword>
<dbReference type="STRING" id="320778.ABT57_06945"/>
<dbReference type="RefSeq" id="WP_047884456.1">
    <property type="nucleotide sequence ID" value="NZ_CP071326.1"/>
</dbReference>